<dbReference type="InterPro" id="IPR024079">
    <property type="entry name" value="MetalloPept_cat_dom_sf"/>
</dbReference>
<dbReference type="InterPro" id="IPR001506">
    <property type="entry name" value="Peptidase_M12A"/>
</dbReference>
<keyword evidence="6" id="KW-1185">Reference proteome</keyword>
<dbReference type="PRINTS" id="PR00480">
    <property type="entry name" value="ASTACIN"/>
</dbReference>
<keyword evidence="2 3" id="KW-0645">Protease</keyword>
<dbReference type="Pfam" id="PF01400">
    <property type="entry name" value="Astacin"/>
    <property type="match status" value="1"/>
</dbReference>
<dbReference type="PANTHER" id="PTHR10127">
    <property type="entry name" value="DISCOIDIN, CUB, EGF, LAMININ , AND ZINC METALLOPROTEASE DOMAIN CONTAINING"/>
    <property type="match status" value="1"/>
</dbReference>
<feature type="chain" id="PRO_5007360058" description="Metalloendopeptidase" evidence="3">
    <location>
        <begin position="22"/>
        <end position="277"/>
    </location>
</feature>
<proteinExistence type="predicted"/>
<keyword evidence="1" id="KW-1015">Disulfide bond</keyword>
<evidence type="ECO:0000256" key="4">
    <source>
        <dbReference type="SAM" id="MobiDB-lite"/>
    </source>
</evidence>
<evidence type="ECO:0000313" key="7">
    <source>
        <dbReference type="WBParaSite" id="ACAC_0000281201-mRNA-1"/>
    </source>
</evidence>
<reference evidence="6" key="1">
    <citation type="submission" date="2012-09" db="EMBL/GenBank/DDBJ databases">
        <authorList>
            <person name="Martin A.A."/>
        </authorList>
    </citation>
    <scope>NUCLEOTIDE SEQUENCE</scope>
</reference>
<dbReference type="SMART" id="SM00235">
    <property type="entry name" value="ZnMc"/>
    <property type="match status" value="1"/>
</dbReference>
<protein>
    <recommendedName>
        <fullName evidence="3">Metalloendopeptidase</fullName>
        <ecNumber evidence="3">3.4.24.-</ecNumber>
    </recommendedName>
</protein>
<accession>A0A158P7N1</accession>
<name>A0A158P7N1_ANGCA</name>
<evidence type="ECO:0000313" key="6">
    <source>
        <dbReference type="Proteomes" id="UP000035642"/>
    </source>
</evidence>
<dbReference type="AlphaFoldDB" id="A0A158P7N1"/>
<comment type="cofactor">
    <cofactor evidence="2 3">
        <name>Zn(2+)</name>
        <dbReference type="ChEBI" id="CHEBI:29105"/>
    </cofactor>
    <text evidence="2 3">Binds 1 zinc ion per subunit.</text>
</comment>
<feature type="domain" description="Peptidase M12A" evidence="5">
    <location>
        <begin position="101"/>
        <end position="277"/>
    </location>
</feature>
<sequence>MVIILLFAVLAIVTKRDQTCAITEVKTLNVRQDAENTKKKELSKHEKEIPAKPRDYNPNLENPISKRDSEEGRGRFWFKSGTVLTGEKDKAVVRSLRAKRQVLKDKANPTTTWENGVFYTFNTSDQNVKKVFKMGVKVWRDSTCIDFVEDKNATDKVIVVGENECWADIARMGGEQFLSLTWDATVGSAVHEIGHVLGFFHTMCRYDRDSYIKLVTQNINKHAIGNFQKISRNCSDVYGMGYDYGSIMHYDERCTEGLRAVTTLLAKQLLKCFVLLN</sequence>
<dbReference type="SUPFAM" id="SSF55486">
    <property type="entry name" value="Metalloproteases ('zincins'), catalytic domain"/>
    <property type="match status" value="1"/>
</dbReference>
<reference evidence="7" key="2">
    <citation type="submission" date="2016-04" db="UniProtKB">
        <authorList>
            <consortium name="WormBaseParasite"/>
        </authorList>
    </citation>
    <scope>IDENTIFICATION</scope>
</reference>
<keyword evidence="2 3" id="KW-0479">Metal-binding</keyword>
<dbReference type="GO" id="GO:0008270">
    <property type="term" value="F:zinc ion binding"/>
    <property type="evidence" value="ECO:0007669"/>
    <property type="project" value="UniProtKB-UniRule"/>
</dbReference>
<organism evidence="6 7">
    <name type="scientific">Angiostrongylus cantonensis</name>
    <name type="common">Rat lungworm</name>
    <dbReference type="NCBI Taxonomy" id="6313"/>
    <lineage>
        <taxon>Eukaryota</taxon>
        <taxon>Metazoa</taxon>
        <taxon>Ecdysozoa</taxon>
        <taxon>Nematoda</taxon>
        <taxon>Chromadorea</taxon>
        <taxon>Rhabditida</taxon>
        <taxon>Rhabditina</taxon>
        <taxon>Rhabditomorpha</taxon>
        <taxon>Strongyloidea</taxon>
        <taxon>Metastrongylidae</taxon>
        <taxon>Angiostrongylus</taxon>
    </lineage>
</organism>
<keyword evidence="2 3" id="KW-0862">Zinc</keyword>
<dbReference type="STRING" id="6313.A0A158P7N1"/>
<dbReference type="GO" id="GO:0004222">
    <property type="term" value="F:metalloendopeptidase activity"/>
    <property type="evidence" value="ECO:0007669"/>
    <property type="project" value="UniProtKB-UniRule"/>
</dbReference>
<evidence type="ECO:0000256" key="1">
    <source>
        <dbReference type="ARBA" id="ARBA00023157"/>
    </source>
</evidence>
<feature type="binding site" evidence="2">
    <location>
        <position position="195"/>
    </location>
    <ligand>
        <name>Zn(2+)</name>
        <dbReference type="ChEBI" id="CHEBI:29105"/>
        <note>catalytic</note>
    </ligand>
</feature>
<feature type="compositionally biased region" description="Basic and acidic residues" evidence="4">
    <location>
        <begin position="33"/>
        <end position="55"/>
    </location>
</feature>
<dbReference type="Proteomes" id="UP000035642">
    <property type="component" value="Unassembled WGS sequence"/>
</dbReference>
<dbReference type="PANTHER" id="PTHR10127:SF793">
    <property type="entry name" value="ZINC METALLOPROTEINASE NAS-31"/>
    <property type="match status" value="1"/>
</dbReference>
<feature type="signal peptide" evidence="3">
    <location>
        <begin position="1"/>
        <end position="21"/>
    </location>
</feature>
<dbReference type="GO" id="GO:0006508">
    <property type="term" value="P:proteolysis"/>
    <property type="evidence" value="ECO:0007669"/>
    <property type="project" value="UniProtKB-KW"/>
</dbReference>
<feature type="binding site" evidence="2">
    <location>
        <position position="191"/>
    </location>
    <ligand>
        <name>Zn(2+)</name>
        <dbReference type="ChEBI" id="CHEBI:29105"/>
        <note>catalytic</note>
    </ligand>
</feature>
<feature type="binding site" evidence="2">
    <location>
        <position position="201"/>
    </location>
    <ligand>
        <name>Zn(2+)</name>
        <dbReference type="ChEBI" id="CHEBI:29105"/>
        <note>catalytic</note>
    </ligand>
</feature>
<evidence type="ECO:0000256" key="3">
    <source>
        <dbReference type="RuleBase" id="RU361183"/>
    </source>
</evidence>
<dbReference type="InterPro" id="IPR006026">
    <property type="entry name" value="Peptidase_Metallo"/>
</dbReference>
<comment type="caution">
    <text evidence="2">Lacks conserved residue(s) required for the propagation of feature annotation.</text>
</comment>
<evidence type="ECO:0000259" key="5">
    <source>
        <dbReference type="PROSITE" id="PS51864"/>
    </source>
</evidence>
<feature type="region of interest" description="Disordered" evidence="4">
    <location>
        <begin position="33"/>
        <end position="68"/>
    </location>
</feature>
<keyword evidence="3" id="KW-0732">Signal</keyword>
<dbReference type="PROSITE" id="PS51864">
    <property type="entry name" value="ASTACIN"/>
    <property type="match status" value="1"/>
</dbReference>
<feature type="active site" evidence="2">
    <location>
        <position position="192"/>
    </location>
</feature>
<keyword evidence="2 3" id="KW-0378">Hydrolase</keyword>
<dbReference type="WBParaSite" id="ACAC_0000281201-mRNA-1">
    <property type="protein sequence ID" value="ACAC_0000281201-mRNA-1"/>
    <property type="gene ID" value="ACAC_0000281201"/>
</dbReference>
<evidence type="ECO:0000256" key="2">
    <source>
        <dbReference type="PROSITE-ProRule" id="PRU01211"/>
    </source>
</evidence>
<dbReference type="EC" id="3.4.24.-" evidence="3"/>
<keyword evidence="2 3" id="KW-0482">Metalloprotease</keyword>
<dbReference type="Gene3D" id="3.40.390.10">
    <property type="entry name" value="Collagenase (Catalytic Domain)"/>
    <property type="match status" value="1"/>
</dbReference>